<feature type="domain" description="Type I restriction modification DNA specificity" evidence="4">
    <location>
        <begin position="68"/>
        <end position="206"/>
    </location>
</feature>
<evidence type="ECO:0000313" key="5">
    <source>
        <dbReference type="EMBL" id="OUD08938.1"/>
    </source>
</evidence>
<name>A0A251WXU4_9RHOB</name>
<accession>A0A251WXU4</accession>
<organism evidence="5 6">
    <name type="scientific">Marivivens niveibacter</name>
    <dbReference type="NCBI Taxonomy" id="1930667"/>
    <lineage>
        <taxon>Bacteria</taxon>
        <taxon>Pseudomonadati</taxon>
        <taxon>Pseudomonadota</taxon>
        <taxon>Alphaproteobacteria</taxon>
        <taxon>Rhodobacterales</taxon>
        <taxon>Paracoccaceae</taxon>
        <taxon>Marivivens group</taxon>
        <taxon>Marivivens</taxon>
    </lineage>
</organism>
<protein>
    <recommendedName>
        <fullName evidence="4">Type I restriction modification DNA specificity domain-containing protein</fullName>
    </recommendedName>
</protein>
<dbReference type="OrthoDB" id="512700at2"/>
<dbReference type="AlphaFoldDB" id="A0A251WXU4"/>
<keyword evidence="2" id="KW-0680">Restriction system</keyword>
<keyword evidence="3" id="KW-0238">DNA-binding</keyword>
<proteinExistence type="inferred from homology"/>
<dbReference type="PANTHER" id="PTHR30408">
    <property type="entry name" value="TYPE-1 RESTRICTION ENZYME ECOKI SPECIFICITY PROTEIN"/>
    <property type="match status" value="1"/>
</dbReference>
<dbReference type="PANTHER" id="PTHR30408:SF12">
    <property type="entry name" value="TYPE I RESTRICTION ENZYME MJAVIII SPECIFICITY SUBUNIT"/>
    <property type="match status" value="1"/>
</dbReference>
<dbReference type="Gene3D" id="3.90.220.20">
    <property type="entry name" value="DNA methylase specificity domains"/>
    <property type="match status" value="2"/>
</dbReference>
<dbReference type="EMBL" id="MSPP01000003">
    <property type="protein sequence ID" value="OUD08938.1"/>
    <property type="molecule type" value="Genomic_DNA"/>
</dbReference>
<dbReference type="InterPro" id="IPR000055">
    <property type="entry name" value="Restrct_endonuc_typeI_TRD"/>
</dbReference>
<sequence length="449" mass="49409">MTAGRLEIADASSWPGSWERATFEELLRAGDLLVIQDGNHGSKYPKAEEFGPIGLPLITGAEMASGRIDLTGAKRLNHKTAESLTKGRAKAGDVLLTHKGSIGKTAIVPPDHCGEIILNPQITLYRVAENGRIDRQFLKYFFDTRIFQDFLTRVTGISTIPTIGLKAQKSVEFVFPDRNEQREIAAVLGALDDKIELNRKTAATLEEMARALYRSWFIDFDPVHAKAQGRAPAHMDPATAALFPDSFGEDGLPEGWDIGSLVDAFDIVMGQSPPGDTYNENGNGLPFYQGRTDFGFRFPKIRKYCSAPSRMAPRDSILLSVRAPVGDLNRAWEQCCIGRGVASLAEKSGRNAYGYEAMWALSDALKAYDNEGTVFGSINKKQLSSLELVLSPNELRDAFEDIVRPIDEQVRNITAENQTLATLRDTLLPRLMSGELRVGEAKEELDAVS</sequence>
<dbReference type="InterPro" id="IPR044946">
    <property type="entry name" value="Restrct_endonuc_typeI_TRD_sf"/>
</dbReference>
<reference evidence="5 6" key="1">
    <citation type="submission" date="2016-12" db="EMBL/GenBank/DDBJ databases">
        <title>The draft genome sequence of HSLHS2.</title>
        <authorList>
            <person name="Hu D."/>
            <person name="Wang L."/>
            <person name="Shao Z."/>
        </authorList>
    </citation>
    <scope>NUCLEOTIDE SEQUENCE [LARGE SCALE GENOMIC DNA]</scope>
    <source>
        <strain evidence="5">MCCC 1A06712</strain>
    </source>
</reference>
<dbReference type="SUPFAM" id="SSF116734">
    <property type="entry name" value="DNA methylase specificity domain"/>
    <property type="match status" value="2"/>
</dbReference>
<dbReference type="CDD" id="cd17495">
    <property type="entry name" value="RMtype1_S_Cep9333ORF4827P-TRD2-CR2_like"/>
    <property type="match status" value="1"/>
</dbReference>
<dbReference type="Pfam" id="PF01420">
    <property type="entry name" value="Methylase_S"/>
    <property type="match status" value="1"/>
</dbReference>
<evidence type="ECO:0000259" key="4">
    <source>
        <dbReference type="Pfam" id="PF01420"/>
    </source>
</evidence>
<evidence type="ECO:0000256" key="3">
    <source>
        <dbReference type="ARBA" id="ARBA00023125"/>
    </source>
</evidence>
<evidence type="ECO:0000313" key="6">
    <source>
        <dbReference type="Proteomes" id="UP000194664"/>
    </source>
</evidence>
<evidence type="ECO:0000256" key="2">
    <source>
        <dbReference type="ARBA" id="ARBA00022747"/>
    </source>
</evidence>
<keyword evidence="6" id="KW-1185">Reference proteome</keyword>
<dbReference type="Proteomes" id="UP000194664">
    <property type="component" value="Unassembled WGS sequence"/>
</dbReference>
<comment type="similarity">
    <text evidence="1">Belongs to the type-I restriction system S methylase family.</text>
</comment>
<comment type="caution">
    <text evidence="5">The sequence shown here is derived from an EMBL/GenBank/DDBJ whole genome shotgun (WGS) entry which is preliminary data.</text>
</comment>
<gene>
    <name evidence="5" type="ORF">BVC71_09475</name>
</gene>
<dbReference type="GO" id="GO:0009307">
    <property type="term" value="P:DNA restriction-modification system"/>
    <property type="evidence" value="ECO:0007669"/>
    <property type="project" value="UniProtKB-KW"/>
</dbReference>
<dbReference type="InterPro" id="IPR052021">
    <property type="entry name" value="Type-I_RS_S_subunit"/>
</dbReference>
<dbReference type="GO" id="GO:0003677">
    <property type="term" value="F:DNA binding"/>
    <property type="evidence" value="ECO:0007669"/>
    <property type="project" value="UniProtKB-KW"/>
</dbReference>
<evidence type="ECO:0000256" key="1">
    <source>
        <dbReference type="ARBA" id="ARBA00010923"/>
    </source>
</evidence>
<dbReference type="RefSeq" id="WP_086451423.1">
    <property type="nucleotide sequence ID" value="NZ_MSPP01000003.1"/>
</dbReference>